<gene>
    <name evidence="1" type="ORF">NCTC10327_01788</name>
</gene>
<reference evidence="1 2" key="1">
    <citation type="submission" date="2018-11" db="EMBL/GenBank/DDBJ databases">
        <authorList>
            <consortium name="Pathogen Informatics"/>
        </authorList>
    </citation>
    <scope>NUCLEOTIDE SEQUENCE [LARGE SCALE GENOMIC DNA]</scope>
    <source>
        <strain evidence="1 2">NCTC10327</strain>
    </source>
</reference>
<dbReference type="Proteomes" id="UP000269974">
    <property type="component" value="Unassembled WGS sequence"/>
</dbReference>
<dbReference type="AlphaFoldDB" id="A0A0K9ESA6"/>
<comment type="caution">
    <text evidence="1">The sequence shown here is derived from an EMBL/GenBank/DDBJ whole genome shotgun (WGS) entry which is preliminary data.</text>
</comment>
<protein>
    <submittedName>
        <fullName evidence="1">Uncharacterized protein</fullName>
    </submittedName>
</protein>
<evidence type="ECO:0000313" key="1">
    <source>
        <dbReference type="EMBL" id="VDG77170.1"/>
    </source>
</evidence>
<dbReference type="EMBL" id="UYIO01000001">
    <property type="protein sequence ID" value="VDG77170.1"/>
    <property type="molecule type" value="Genomic_DNA"/>
</dbReference>
<sequence>MCKKQTPLVCVVLLILCFVALEVYAASSQGTYSTRYWLAFMVGAVLVSICLLSLLSGWKVRGKSATGVLHVLGNVLIICGVVEFIFTALTKPTAIDLVGLALITVGMVVTLVTAVVIVRGSGAV</sequence>
<accession>A0A0K9ESA6</accession>
<evidence type="ECO:0000313" key="2">
    <source>
        <dbReference type="Proteomes" id="UP000269974"/>
    </source>
</evidence>
<proteinExistence type="predicted"/>
<organism evidence="1 2">
    <name type="scientific">Actinobaculum suis</name>
    <dbReference type="NCBI Taxonomy" id="1657"/>
    <lineage>
        <taxon>Bacteria</taxon>
        <taxon>Bacillati</taxon>
        <taxon>Actinomycetota</taxon>
        <taxon>Actinomycetes</taxon>
        <taxon>Actinomycetales</taxon>
        <taxon>Actinomycetaceae</taxon>
        <taxon>Actinobaculum</taxon>
    </lineage>
</organism>
<name>A0A0K9ESA6_9ACTO</name>